<evidence type="ECO:0000256" key="2">
    <source>
        <dbReference type="ARBA" id="ARBA00022490"/>
    </source>
</evidence>
<dbReference type="Proteomes" id="UP000837801">
    <property type="component" value="Unassembled WGS sequence"/>
</dbReference>
<keyword evidence="3 8" id="KW-0645">Protease</keyword>
<keyword evidence="6 8" id="KW-0378">Hydrolase</keyword>
<dbReference type="Pfam" id="PF15801">
    <property type="entry name" value="zf-C6H2"/>
    <property type="match status" value="1"/>
</dbReference>
<gene>
    <name evidence="12" type="ORF">CLIB1423_03S05864</name>
</gene>
<evidence type="ECO:0000256" key="1">
    <source>
        <dbReference type="ARBA" id="ARBA00022438"/>
    </source>
</evidence>
<dbReference type="InterPro" id="IPR001714">
    <property type="entry name" value="Pept_M24_MAP"/>
</dbReference>
<feature type="binding site" evidence="8">
    <location>
        <position position="201"/>
    </location>
    <ligand>
        <name>a protein</name>
        <dbReference type="ChEBI" id="CHEBI:16541"/>
    </ligand>
    <ligandPart>
        <name>N-terminal L-methionine residue</name>
        <dbReference type="ChEBI" id="CHEBI:64731"/>
    </ligandPart>
</feature>
<dbReference type="SUPFAM" id="SSF55920">
    <property type="entry name" value="Creatinase/aminopeptidase"/>
    <property type="match status" value="1"/>
</dbReference>
<evidence type="ECO:0000256" key="3">
    <source>
        <dbReference type="ARBA" id="ARBA00022670"/>
    </source>
</evidence>
<keyword evidence="1 8" id="KW-0031">Aminopeptidase</keyword>
<comment type="caution">
    <text evidence="12">The sequence shown here is derived from an EMBL/GenBank/DDBJ whole genome shotgun (WGS) entry which is preliminary data.</text>
</comment>
<dbReference type="GO" id="GO:0008270">
    <property type="term" value="F:zinc ion binding"/>
    <property type="evidence" value="ECO:0007669"/>
    <property type="project" value="UniProtKB-KW"/>
</dbReference>
<evidence type="ECO:0000259" key="11">
    <source>
        <dbReference type="PROSITE" id="PS52013"/>
    </source>
</evidence>
<accession>A0A9P0QMH2</accession>
<protein>
    <recommendedName>
        <fullName evidence="10">Methionine aminopeptidase</fullName>
        <ecNumber evidence="10">3.4.11.18</ecNumber>
    </recommendedName>
</protein>
<comment type="cofactor">
    <cofactor evidence="10">
        <name>Co(2+)</name>
        <dbReference type="ChEBI" id="CHEBI:48828"/>
    </cofactor>
    <cofactor evidence="10">
        <name>Zn(2+)</name>
        <dbReference type="ChEBI" id="CHEBI:29105"/>
    </cofactor>
    <cofactor evidence="10">
        <name>Mn(2+)</name>
        <dbReference type="ChEBI" id="CHEBI:29035"/>
    </cofactor>
    <cofactor evidence="10">
        <name>Fe(2+)</name>
        <dbReference type="ChEBI" id="CHEBI:29033"/>
    </cofactor>
    <text evidence="10">Binds 2 divalent metal cations per subunit. Has a high-affinity and a low affinity metal-binding site. The true nature of the physiological cofactor is under debate. The enzyme is active with cobalt, zinc, manganese or divalent iron ions.</text>
</comment>
<dbReference type="Pfam" id="PF00557">
    <property type="entry name" value="Peptidase_M24"/>
    <property type="match status" value="1"/>
</dbReference>
<organism evidence="12 13">
    <name type="scientific">[Candida] railenensis</name>
    <dbReference type="NCBI Taxonomy" id="45579"/>
    <lineage>
        <taxon>Eukaryota</taxon>
        <taxon>Fungi</taxon>
        <taxon>Dikarya</taxon>
        <taxon>Ascomycota</taxon>
        <taxon>Saccharomycotina</taxon>
        <taxon>Pichiomycetes</taxon>
        <taxon>Debaryomycetaceae</taxon>
        <taxon>Kurtzmaniella</taxon>
    </lineage>
</organism>
<dbReference type="PRINTS" id="PR00599">
    <property type="entry name" value="MAPEPTIDASE"/>
</dbReference>
<evidence type="ECO:0000256" key="4">
    <source>
        <dbReference type="ARBA" id="ARBA00022723"/>
    </source>
</evidence>
<sequence>MAPSVGSSSSFTKKGTMTTICAAATCGKETESALKCPICLKEGISCAYCDQNCFRSSWNIHKAIHKNEDGSDTTYDPFATFSYTGSLRASYPLSRRREVPKHIKRPDYAQAGRPISEIKNDRLGKFNILSGKDLEKIRKVGKMSREILDITASHIRPGITTDELDAILHKECVKRNAYPSPLNYYNFPKSFCTSVNEVICHGIPDNTALKDGDIINLDVTIYYLGFHSDLNETYYVGDKAKCDKDTVNLVETTRESLQLAIDTVKPGLAFRDLGNTIEEHATKNGCSVVRSFCGHGTNQNFHCRLPNIPHYAKNKAVGIAKPGMVFTIEPMLCIGTYRDVTWPDGWTAVTQDGKYSAQFEQMLLVTEDGCEILTARTETSPGGAIPRLD</sequence>
<feature type="binding site" evidence="8">
    <location>
        <position position="302"/>
    </location>
    <ligand>
        <name>a protein</name>
        <dbReference type="ChEBI" id="CHEBI:16541"/>
    </ligand>
    <ligandPart>
        <name>N-terminal L-methionine residue</name>
        <dbReference type="ChEBI" id="CHEBI:64731"/>
    </ligandPart>
</feature>
<feature type="binding site" evidence="8">
    <location>
        <position position="329"/>
    </location>
    <ligand>
        <name>Zn(2+)</name>
        <dbReference type="ChEBI" id="CHEBI:29105"/>
        <label>4</label>
        <note>catalytic</note>
    </ligand>
</feature>
<feature type="binding site" evidence="8">
    <location>
        <position position="295"/>
    </location>
    <ligand>
        <name>Zn(2+)</name>
        <dbReference type="ChEBI" id="CHEBI:29105"/>
        <label>4</label>
        <note>catalytic</note>
    </ligand>
</feature>
<comment type="cofactor">
    <cofactor evidence="8">
        <name>Zn(2+)</name>
        <dbReference type="ChEBI" id="CHEBI:29105"/>
    </cofactor>
    <cofactor evidence="8">
        <name>Co(2+)</name>
        <dbReference type="ChEBI" id="CHEBI:48828"/>
    </cofactor>
    <cofactor evidence="8">
        <name>Mn(2+)</name>
        <dbReference type="ChEBI" id="CHEBI:29035"/>
    </cofactor>
    <cofactor evidence="8">
        <name>Fe(2+)</name>
        <dbReference type="ChEBI" id="CHEBI:29033"/>
    </cofactor>
    <text evidence="8">Binds 2 divalent metal cations per subunit. Has a high-affinity and a low affinity metal-binding site. The true nature of the physiological cofactor is under debate. The enzyme is active with zinc, cobalt, manganese or divalent iron ions. Has high activity with zinc; zinc cofactor is transferred into the active site region by the ZNG1 zinc chaperone.</text>
</comment>
<dbReference type="CDD" id="cd01086">
    <property type="entry name" value="MetAP1"/>
    <property type="match status" value="1"/>
</dbReference>
<dbReference type="InterPro" id="IPR002467">
    <property type="entry name" value="Pept_M24A_MAP1"/>
</dbReference>
<evidence type="ECO:0000256" key="10">
    <source>
        <dbReference type="RuleBase" id="RU003653"/>
    </source>
</evidence>
<dbReference type="PANTHER" id="PTHR43330:SF7">
    <property type="entry name" value="METHIONINE AMINOPEPTIDASE 1"/>
    <property type="match status" value="1"/>
</dbReference>
<feature type="binding site" evidence="8">
    <location>
        <position position="229"/>
    </location>
    <ligand>
        <name>Zn(2+)</name>
        <dbReference type="ChEBI" id="CHEBI:29105"/>
        <label>4</label>
        <note>catalytic</note>
    </ligand>
</feature>
<dbReference type="OrthoDB" id="3209743at2759"/>
<dbReference type="EC" id="3.4.11.18" evidence="10"/>
<dbReference type="InterPro" id="IPR000994">
    <property type="entry name" value="Pept_M24"/>
</dbReference>
<dbReference type="GO" id="GO:0004239">
    <property type="term" value="F:initiator methionyl aminopeptidase activity"/>
    <property type="evidence" value="ECO:0007669"/>
    <property type="project" value="UniProtKB-UniRule"/>
</dbReference>
<feature type="domain" description="C6H2-type" evidence="11">
    <location>
        <begin position="18"/>
        <end position="72"/>
    </location>
</feature>
<evidence type="ECO:0000313" key="12">
    <source>
        <dbReference type="EMBL" id="CAH2351418.1"/>
    </source>
</evidence>
<feature type="binding site" evidence="8">
    <location>
        <position position="229"/>
    </location>
    <ligand>
        <name>Zn(2+)</name>
        <dbReference type="ChEBI" id="CHEBI:29105"/>
        <label>3</label>
    </ligand>
</feature>
<dbReference type="NCBIfam" id="TIGR00500">
    <property type="entry name" value="met_pdase_I"/>
    <property type="match status" value="1"/>
</dbReference>
<dbReference type="GO" id="GO:0006508">
    <property type="term" value="P:proteolysis"/>
    <property type="evidence" value="ECO:0007669"/>
    <property type="project" value="UniProtKB-KW"/>
</dbReference>
<dbReference type="HAMAP" id="MF_01974">
    <property type="entry name" value="MetAP_1"/>
    <property type="match status" value="1"/>
</dbReference>
<evidence type="ECO:0000313" key="13">
    <source>
        <dbReference type="Proteomes" id="UP000837801"/>
    </source>
</evidence>
<feature type="binding site" evidence="8">
    <location>
        <position position="218"/>
    </location>
    <ligand>
        <name>Zn(2+)</name>
        <dbReference type="ChEBI" id="CHEBI:29105"/>
        <label>3</label>
    </ligand>
</feature>
<proteinExistence type="inferred from homology"/>
<feature type="binding site" evidence="8">
    <location>
        <position position="360"/>
    </location>
    <ligand>
        <name>Zn(2+)</name>
        <dbReference type="ChEBI" id="CHEBI:29105"/>
        <label>3</label>
    </ligand>
</feature>
<dbReference type="GO" id="GO:0070006">
    <property type="term" value="F:metalloaminopeptidase activity"/>
    <property type="evidence" value="ECO:0007669"/>
    <property type="project" value="UniProtKB-UniRule"/>
</dbReference>
<dbReference type="EMBL" id="CAKXYY010000003">
    <property type="protein sequence ID" value="CAH2351418.1"/>
    <property type="molecule type" value="Genomic_DNA"/>
</dbReference>
<evidence type="ECO:0000256" key="6">
    <source>
        <dbReference type="ARBA" id="ARBA00022801"/>
    </source>
</evidence>
<comment type="subunit">
    <text evidence="8">Associates with the 60S ribosomal subunit of the 80S translational complex.</text>
</comment>
<dbReference type="PANTHER" id="PTHR43330">
    <property type="entry name" value="METHIONINE AMINOPEPTIDASE"/>
    <property type="match status" value="1"/>
</dbReference>
<dbReference type="Gene3D" id="3.90.230.10">
    <property type="entry name" value="Creatinase/methionine aminopeptidase superfamily"/>
    <property type="match status" value="1"/>
</dbReference>
<dbReference type="InterPro" id="IPR031615">
    <property type="entry name" value="Zfn-C6H2"/>
</dbReference>
<comment type="similarity">
    <text evidence="8 9">Belongs to the peptidase M24A family. Methionine aminopeptidase type 1 subfamily.</text>
</comment>
<evidence type="ECO:0000256" key="7">
    <source>
        <dbReference type="ARBA" id="ARBA00022833"/>
    </source>
</evidence>
<comment type="subcellular location">
    <subcellularLocation>
        <location evidence="8">Cytoplasm</location>
    </subcellularLocation>
</comment>
<evidence type="ECO:0000256" key="5">
    <source>
        <dbReference type="ARBA" id="ARBA00022771"/>
    </source>
</evidence>
<feature type="binding site" evidence="8">
    <location>
        <position position="360"/>
    </location>
    <ligand>
        <name>Zn(2+)</name>
        <dbReference type="ChEBI" id="CHEBI:29105"/>
        <label>4</label>
        <note>catalytic</note>
    </ligand>
</feature>
<reference evidence="12" key="1">
    <citation type="submission" date="2022-03" db="EMBL/GenBank/DDBJ databases">
        <authorList>
            <person name="Legras J.-L."/>
            <person name="Devillers H."/>
            <person name="Grondin C."/>
        </authorList>
    </citation>
    <scope>NUCLEOTIDE SEQUENCE</scope>
    <source>
        <strain evidence="12">CLIB 1423</strain>
    </source>
</reference>
<keyword evidence="7" id="KW-0862">Zinc</keyword>
<name>A0A9P0QMH2_9ASCO</name>
<dbReference type="GO" id="GO:0005829">
    <property type="term" value="C:cytosol"/>
    <property type="evidence" value="ECO:0007669"/>
    <property type="project" value="TreeGrafter"/>
</dbReference>
<comment type="function">
    <text evidence="8 10">Cotranslationally removes the N-terminal methionine from nascent proteins. The N-terminal methionine is often cleaved when the second residue in the primary sequence is small and uncharged (Met-Ala-, Cys, Gly, Pro, Ser, Thr, or Val).</text>
</comment>
<keyword evidence="13" id="KW-1185">Reference proteome</keyword>
<keyword evidence="2 8" id="KW-0963">Cytoplasm</keyword>
<comment type="catalytic activity">
    <reaction evidence="8 10">
        <text>Release of N-terminal amino acids, preferentially methionine, from peptides and arylamides.</text>
        <dbReference type="EC" id="3.4.11.18"/>
    </reaction>
</comment>
<dbReference type="AlphaFoldDB" id="A0A9P0QMH2"/>
<dbReference type="PROSITE" id="PS52013">
    <property type="entry name" value="ZF_C6H2"/>
    <property type="match status" value="1"/>
</dbReference>
<evidence type="ECO:0000256" key="8">
    <source>
        <dbReference type="HAMAP-Rule" id="MF_03174"/>
    </source>
</evidence>
<dbReference type="InterPro" id="IPR036005">
    <property type="entry name" value="Creatinase/aminopeptidase-like"/>
</dbReference>
<evidence type="ECO:0000256" key="9">
    <source>
        <dbReference type="PROSITE-ProRule" id="PRU01357"/>
    </source>
</evidence>
<keyword evidence="5 9" id="KW-0863">Zinc-finger</keyword>
<keyword evidence="4 8" id="KW-0479">Metal-binding</keyword>